<reference evidence="9" key="1">
    <citation type="journal article" date="2014" name="Int. J. Syst. Evol. Microbiol.">
        <title>Complete genome sequence of Corynebacterium casei LMG S-19264T (=DSM 44701T), isolated from a smear-ripened cheese.</title>
        <authorList>
            <consortium name="US DOE Joint Genome Institute (JGI-PGF)"/>
            <person name="Walter F."/>
            <person name="Albersmeier A."/>
            <person name="Kalinowski J."/>
            <person name="Ruckert C."/>
        </authorList>
    </citation>
    <scope>NUCLEOTIDE SEQUENCE</scope>
    <source>
        <strain evidence="9">JCM 12580</strain>
    </source>
</reference>
<dbReference type="InterPro" id="IPR037171">
    <property type="entry name" value="NagB/RpiA_transferase-like"/>
</dbReference>
<comment type="subunit">
    <text evidence="7">Component of the translation initiation factor 2B (eIF2B) complex which is a heterodecamer of two sets of five different subunits: alpha, beta, gamma, delta and epsilon. Subunits alpha, beta and delta comprise a regulatory subcomplex and subunits epsilon and gamma comprise a catalytic subcomplex. Within the complex, the hexameric regulatory complex resides at the center, with the two heterodimeric catalytic subcomplexes bound on opposite sides.</text>
</comment>
<dbReference type="InterPro" id="IPR051855">
    <property type="entry name" value="eIF2B_beta_subunit"/>
</dbReference>
<protein>
    <recommendedName>
        <fullName evidence="5">Translation initiation factor eIF2B subunit beta</fullName>
    </recommendedName>
    <alternativeName>
        <fullName evidence="6">eIF2B GDP-GTP exchange factor subunit beta</fullName>
    </alternativeName>
</protein>
<accession>A0A917PZA6</accession>
<dbReference type="GO" id="GO:0005085">
    <property type="term" value="F:guanyl-nucleotide exchange factor activity"/>
    <property type="evidence" value="ECO:0007669"/>
    <property type="project" value="TreeGrafter"/>
</dbReference>
<evidence type="ECO:0000256" key="8">
    <source>
        <dbReference type="RuleBase" id="RU003814"/>
    </source>
</evidence>
<dbReference type="AlphaFoldDB" id="A0A917PZA6"/>
<gene>
    <name evidence="9" type="ORF">GCM10007063_25870</name>
</gene>
<comment type="similarity">
    <text evidence="8">Belongs to the eIF-2B alpha/beta/delta subunits family.</text>
</comment>
<dbReference type="InterPro" id="IPR000649">
    <property type="entry name" value="IF-2B-related"/>
</dbReference>
<evidence type="ECO:0000256" key="3">
    <source>
        <dbReference type="ARBA" id="ARBA00022540"/>
    </source>
</evidence>
<evidence type="ECO:0000313" key="9">
    <source>
        <dbReference type="EMBL" id="GGK02373.1"/>
    </source>
</evidence>
<sequence>MNMNIDVVREVLPEKNKEKFDDIVFQRVLGASKHINMIADMIESIALEGRKKQSDTSVIVDNIQTLTHFFISTRGEASQAIENAINLMTKNIDDVRKLKINEAVTKIIKIKDNYLLKANEDLDKVVNHATKVAEKMRKIMVFDYSSTVDKFLKSIKPLSGDLTVIIPESRSIDGGQAFVKTCIEAGHNVKFIPDTGIMYFLEDCDGAFLGAETFFPDGTVFNTTGSDIVGLACKEFNVPLFALTPLIKVDIRSIYGYDKELVINDLKGRLAGNWHEEEIEQVDFECPELLGLDPKYVTAIITEEGKIPSNQLFNISINYHKSLKGDK</sequence>
<keyword evidence="3" id="KW-0396">Initiation factor</keyword>
<comment type="caution">
    <text evidence="9">The sequence shown here is derived from an EMBL/GenBank/DDBJ whole genome shotgun (WGS) entry which is preliminary data.</text>
</comment>
<reference evidence="9" key="2">
    <citation type="submission" date="2020-09" db="EMBL/GenBank/DDBJ databases">
        <authorList>
            <person name="Sun Q."/>
            <person name="Ohkuma M."/>
        </authorList>
    </citation>
    <scope>NUCLEOTIDE SEQUENCE</scope>
    <source>
        <strain evidence="9">JCM 12580</strain>
    </source>
</reference>
<evidence type="ECO:0000313" key="10">
    <source>
        <dbReference type="Proteomes" id="UP000658382"/>
    </source>
</evidence>
<comment type="subcellular location">
    <subcellularLocation>
        <location evidence="1">Cytoplasm</location>
        <location evidence="1">Cytosol</location>
    </subcellularLocation>
</comment>
<dbReference type="InterPro" id="IPR042529">
    <property type="entry name" value="IF_2B-like_C"/>
</dbReference>
<dbReference type="GO" id="GO:0005829">
    <property type="term" value="C:cytosol"/>
    <property type="evidence" value="ECO:0007669"/>
    <property type="project" value="UniProtKB-SubCell"/>
</dbReference>
<evidence type="ECO:0000256" key="7">
    <source>
        <dbReference type="ARBA" id="ARBA00046432"/>
    </source>
</evidence>
<organism evidence="9 10">
    <name type="scientific">Lentibacillus kapialis</name>
    <dbReference type="NCBI Taxonomy" id="340214"/>
    <lineage>
        <taxon>Bacteria</taxon>
        <taxon>Bacillati</taxon>
        <taxon>Bacillota</taxon>
        <taxon>Bacilli</taxon>
        <taxon>Bacillales</taxon>
        <taxon>Bacillaceae</taxon>
        <taxon>Lentibacillus</taxon>
    </lineage>
</organism>
<name>A0A917PZA6_9BACI</name>
<evidence type="ECO:0000256" key="6">
    <source>
        <dbReference type="ARBA" id="ARBA00044228"/>
    </source>
</evidence>
<dbReference type="Proteomes" id="UP000658382">
    <property type="component" value="Unassembled WGS sequence"/>
</dbReference>
<dbReference type="Pfam" id="PF01008">
    <property type="entry name" value="IF-2B"/>
    <property type="match status" value="1"/>
</dbReference>
<dbReference type="PANTHER" id="PTHR45859:SF1">
    <property type="entry name" value="TRANSLATION INITIATION FACTOR EIF-2B SUBUNIT BETA"/>
    <property type="match status" value="1"/>
</dbReference>
<proteinExistence type="inferred from homology"/>
<evidence type="ECO:0000256" key="5">
    <source>
        <dbReference type="ARBA" id="ARBA00044122"/>
    </source>
</evidence>
<evidence type="ECO:0000256" key="2">
    <source>
        <dbReference type="ARBA" id="ARBA00022490"/>
    </source>
</evidence>
<dbReference type="SUPFAM" id="SSF100950">
    <property type="entry name" value="NagB/RpiA/CoA transferase-like"/>
    <property type="match status" value="1"/>
</dbReference>
<evidence type="ECO:0000256" key="4">
    <source>
        <dbReference type="ARBA" id="ARBA00022917"/>
    </source>
</evidence>
<keyword evidence="2" id="KW-0963">Cytoplasm</keyword>
<keyword evidence="4" id="KW-0648">Protein biosynthesis</keyword>
<dbReference type="EMBL" id="BMNQ01000044">
    <property type="protein sequence ID" value="GGK02373.1"/>
    <property type="molecule type" value="Genomic_DNA"/>
</dbReference>
<dbReference type="GO" id="GO:0003743">
    <property type="term" value="F:translation initiation factor activity"/>
    <property type="evidence" value="ECO:0007669"/>
    <property type="project" value="UniProtKB-KW"/>
</dbReference>
<keyword evidence="10" id="KW-1185">Reference proteome</keyword>
<dbReference type="Gene3D" id="3.40.50.10470">
    <property type="entry name" value="Translation initiation factor eif-2b, domain 2"/>
    <property type="match status" value="1"/>
</dbReference>
<evidence type="ECO:0000256" key="1">
    <source>
        <dbReference type="ARBA" id="ARBA00004514"/>
    </source>
</evidence>
<dbReference type="PANTHER" id="PTHR45859">
    <property type="entry name" value="TRANSLATION INITIATION FACTOR EIF-2B SUBUNIT BETA"/>
    <property type="match status" value="1"/>
</dbReference>